<dbReference type="AlphaFoldDB" id="A0A4R3NNT1"/>
<dbReference type="EMBL" id="SMAS01000002">
    <property type="protein sequence ID" value="TCT37057.1"/>
    <property type="molecule type" value="Genomic_DNA"/>
</dbReference>
<organism evidence="2 3">
    <name type="scientific">Providencia alcalifaciens</name>
    <dbReference type="NCBI Taxonomy" id="126385"/>
    <lineage>
        <taxon>Bacteria</taxon>
        <taxon>Pseudomonadati</taxon>
        <taxon>Pseudomonadota</taxon>
        <taxon>Gammaproteobacteria</taxon>
        <taxon>Enterobacterales</taxon>
        <taxon>Morganellaceae</taxon>
        <taxon>Providencia</taxon>
    </lineage>
</organism>
<dbReference type="OrthoDB" id="5985609at2"/>
<dbReference type="InterPro" id="IPR052022">
    <property type="entry name" value="26kDa_periplasmic_antigen"/>
</dbReference>
<evidence type="ECO:0008006" key="4">
    <source>
        <dbReference type="Google" id="ProtNLM"/>
    </source>
</evidence>
<dbReference type="Gene3D" id="3.30.110.170">
    <property type="entry name" value="Protein of unknown function (DUF541), domain 1"/>
    <property type="match status" value="1"/>
</dbReference>
<dbReference type="NCBIfam" id="NF008299">
    <property type="entry name" value="PRK11087.1"/>
    <property type="match status" value="1"/>
</dbReference>
<sequence>MKLKSIVVAALLAGLAVPTMSLASAAPEGPHISTSASGAVKVAPDMATLSINVQVTNKDAAAAKTAVDKRVAEYYEFLKKNGIEKQDIEAANVRTQPNYDYSSSAKASLKGYTATRTVEVKVKKLDQLNVLLDGALAAGLNEINSVQFGVNDPQKYRNAARDQAMKNAQQQAEALAKGFNAQLGPIYSINYNAPSDVPYPMAMRSRGGSLKAAAQDLNVDETYEQQSIDFNDQVDVVFEIKR</sequence>
<accession>A0A4R3NNT1</accession>
<comment type="caution">
    <text evidence="2">The sequence shown here is derived from an EMBL/GenBank/DDBJ whole genome shotgun (WGS) entry which is preliminary data.</text>
</comment>
<dbReference type="RefSeq" id="WP_132495785.1">
    <property type="nucleotide sequence ID" value="NZ_SMAS01000002.1"/>
</dbReference>
<gene>
    <name evidence="2" type="ORF">EC835_102523</name>
</gene>
<dbReference type="PANTHER" id="PTHR34387:SF1">
    <property type="entry name" value="PERIPLASMIC IMMUNOGENIC PROTEIN"/>
    <property type="match status" value="1"/>
</dbReference>
<evidence type="ECO:0000313" key="2">
    <source>
        <dbReference type="EMBL" id="TCT37057.1"/>
    </source>
</evidence>
<protein>
    <recommendedName>
        <fullName evidence="4">Oxidative stress defense protein</fullName>
    </recommendedName>
</protein>
<evidence type="ECO:0000313" key="3">
    <source>
        <dbReference type="Proteomes" id="UP000295055"/>
    </source>
</evidence>
<name>A0A4R3NNT1_9GAMM</name>
<dbReference type="Proteomes" id="UP000295055">
    <property type="component" value="Unassembled WGS sequence"/>
</dbReference>
<feature type="signal peptide" evidence="1">
    <location>
        <begin position="1"/>
        <end position="25"/>
    </location>
</feature>
<feature type="chain" id="PRO_5021012697" description="Oxidative stress defense protein" evidence="1">
    <location>
        <begin position="26"/>
        <end position="242"/>
    </location>
</feature>
<keyword evidence="1" id="KW-0732">Signal</keyword>
<proteinExistence type="predicted"/>
<dbReference type="Gene3D" id="3.30.70.2970">
    <property type="entry name" value="Protein of unknown function (DUF541), domain 2"/>
    <property type="match status" value="1"/>
</dbReference>
<dbReference type="PANTHER" id="PTHR34387">
    <property type="entry name" value="SLR1258 PROTEIN"/>
    <property type="match status" value="1"/>
</dbReference>
<dbReference type="InterPro" id="IPR007497">
    <property type="entry name" value="SIMPL/DUF541"/>
</dbReference>
<dbReference type="Pfam" id="PF04402">
    <property type="entry name" value="SIMPL"/>
    <property type="match status" value="1"/>
</dbReference>
<dbReference type="GO" id="GO:0006974">
    <property type="term" value="P:DNA damage response"/>
    <property type="evidence" value="ECO:0007669"/>
    <property type="project" value="TreeGrafter"/>
</dbReference>
<evidence type="ECO:0000256" key="1">
    <source>
        <dbReference type="SAM" id="SignalP"/>
    </source>
</evidence>
<reference evidence="2 3" key="1">
    <citation type="submission" date="2019-03" db="EMBL/GenBank/DDBJ databases">
        <title>Genomic analyses of the natural microbiome of Caenorhabditis elegans.</title>
        <authorList>
            <person name="Samuel B."/>
        </authorList>
    </citation>
    <scope>NUCLEOTIDE SEQUENCE [LARGE SCALE GENOMIC DNA]</scope>
    <source>
        <strain evidence="2 3">JUb102</strain>
    </source>
</reference>